<evidence type="ECO:0000256" key="1">
    <source>
        <dbReference type="ARBA" id="ARBA00004167"/>
    </source>
</evidence>
<dbReference type="InterPro" id="IPR006586">
    <property type="entry name" value="ADAM_Cys-rich"/>
</dbReference>
<dbReference type="Pfam" id="PF08516">
    <property type="entry name" value="ADAM_CR"/>
    <property type="match status" value="1"/>
</dbReference>
<evidence type="ECO:0000313" key="16">
    <source>
        <dbReference type="Proteomes" id="UP000324091"/>
    </source>
</evidence>
<feature type="binding site" evidence="8">
    <location>
        <position position="448"/>
    </location>
    <ligand>
        <name>Zn(2+)</name>
        <dbReference type="ChEBI" id="CHEBI:29105"/>
        <note>catalytic</note>
    </ligand>
</feature>
<dbReference type="PRINTS" id="PR00289">
    <property type="entry name" value="DISINTEGRIN"/>
</dbReference>
<keyword evidence="8" id="KW-0862">Zinc</keyword>
<feature type="compositionally biased region" description="Pro residues" evidence="9">
    <location>
        <begin position="913"/>
        <end position="935"/>
    </location>
</feature>
<dbReference type="GO" id="GO:0046872">
    <property type="term" value="F:metal ion binding"/>
    <property type="evidence" value="ECO:0007669"/>
    <property type="project" value="UniProtKB-KW"/>
</dbReference>
<dbReference type="FunFam" id="4.10.70.10:FF:000001">
    <property type="entry name" value="Disintegrin and metalloproteinase domain-containing protein 22"/>
    <property type="match status" value="1"/>
</dbReference>
<feature type="domain" description="Peptidase M12B" evidence="14">
    <location>
        <begin position="281"/>
        <end position="510"/>
    </location>
</feature>
<evidence type="ECO:0000259" key="14">
    <source>
        <dbReference type="PROSITE" id="PS50215"/>
    </source>
</evidence>
<dbReference type="InterPro" id="IPR034027">
    <property type="entry name" value="Reprolysin_adamalysin"/>
</dbReference>
<sequence>MSQAAFILLLCACAECLSAGSLNAPQGEEGLHPDGTSTSGLKGVDKWRRPLLDRTRPFAVINRQKRSLMEALQRKPAASVRKWLLFKRQRYEQAGKLPDWITDVLSPTLFLKCQKEEDGHPDRLQCGLEVSGRLFILNLEKNRDLLPNPPNIFYYLPNGTGVSVRAGPVTHCYYHGSVLGFPESRVAVSTCSGLRGVVTINSSLAFEVQPLEDYNHPQEDMGEVGGGSGGGSDQDLHLLFSTDTSEGNGARSCGVSHAAVPPIHSSSHMRRSKRDILSETKYIELVLVADHQEFLNFQRNNKTIIYRLLDVANQVDWVSAHREATPPIKLLPPQRKSHLSSVFQYYRPLNVRVALTGMEIWSDQDKISVEKNPTSTLNNFLEWRTRDLLPRFRHDNAQLIMGGSFDGTTVGMASQSSMCSRDRSGGVSVDHLVSVLGVASTIAHELGHNLGMSHDTAERRCACQNEPRLGGCIMEPSTGFLPGQQFSSCSAADLSVSLLHGGGMCLFNMPRPERLLGGPRCGNLYVEKGEQCDCGLIQDCKDPCCNASTCQLVPGAQCSSDGICCHNCKLRLAGSVCRQPLGECDLPEFCTGTSPHCPPNVFLQNGEPCQSSTSFCHGGVCANMNTQCQMLWGPNATSAPDVCFSSVNKQGNKYGNCGQLTNGSYIPCAAADVRCGRIQCRGGRERPLLGTNAEILTTTFNHTSLVCRGTFFHLADDVSDPATVAQGTTCGPGKACLDQKCTDVSVFGVDDCRSKCHHHGVCNSNRNCHCDVGWAPPDCRSSGLGGSVDSGPATAAAESDPVRAALLVIFFLVLPLVLFFLVLRLPRVRRQLAFITANSLMHKSRRHNRTASGQRADGRNGEQVHPLRYHLNPPTDIALSPPHKELLVTRPAPPTKPLPPDPVKPAQLSQPRPVVPIKPCQLPPLSHPHVPPGPSHPTTKPSLQAAASAAPIRRPPVPPIRPNNPWKVDKSFV</sequence>
<evidence type="ECO:0000259" key="12">
    <source>
        <dbReference type="PROSITE" id="PS50026"/>
    </source>
</evidence>
<feature type="transmembrane region" description="Helical" evidence="10">
    <location>
        <begin position="804"/>
        <end position="823"/>
    </location>
</feature>
<keyword evidence="16" id="KW-1185">Reference proteome</keyword>
<comment type="caution">
    <text evidence="7">Lacks conserved residue(s) required for the propagation of feature annotation.</text>
</comment>
<feature type="compositionally biased region" description="Pro residues" evidence="9">
    <location>
        <begin position="891"/>
        <end position="903"/>
    </location>
</feature>
<dbReference type="InterPro" id="IPR001590">
    <property type="entry name" value="Peptidase_M12B"/>
</dbReference>
<dbReference type="PROSITE" id="PS50026">
    <property type="entry name" value="EGF_3"/>
    <property type="match status" value="1"/>
</dbReference>
<dbReference type="Pfam" id="PF01562">
    <property type="entry name" value="Pep_M12B_propep"/>
    <property type="match status" value="1"/>
</dbReference>
<feature type="signal peptide" evidence="11">
    <location>
        <begin position="1"/>
        <end position="19"/>
    </location>
</feature>
<evidence type="ECO:0000256" key="5">
    <source>
        <dbReference type="ARBA" id="ARBA00023157"/>
    </source>
</evidence>
<dbReference type="GO" id="GO:0007229">
    <property type="term" value="P:integrin-mediated signaling pathway"/>
    <property type="evidence" value="ECO:0007669"/>
    <property type="project" value="UniProtKB-KW"/>
</dbReference>
<dbReference type="PANTHER" id="PTHR11905">
    <property type="entry name" value="ADAM A DISINTEGRIN AND METALLOPROTEASE DOMAIN"/>
    <property type="match status" value="1"/>
</dbReference>
<dbReference type="PROSITE" id="PS01186">
    <property type="entry name" value="EGF_2"/>
    <property type="match status" value="1"/>
</dbReference>
<feature type="disulfide bond" evidence="7">
    <location>
        <begin position="752"/>
        <end position="762"/>
    </location>
</feature>
<dbReference type="Gene3D" id="4.10.70.10">
    <property type="entry name" value="Disintegrin domain"/>
    <property type="match status" value="1"/>
</dbReference>
<feature type="region of interest" description="Disordered" evidence="9">
    <location>
        <begin position="887"/>
        <end position="973"/>
    </location>
</feature>
<dbReference type="InterPro" id="IPR002870">
    <property type="entry name" value="Peptidase_M12B_N"/>
</dbReference>
<keyword evidence="15" id="KW-0401">Integrin</keyword>
<feature type="disulfide bond" evidence="6">
    <location>
        <begin position="577"/>
        <end position="597"/>
    </location>
</feature>
<organism evidence="15 16">
    <name type="scientific">Takifugu flavidus</name>
    <name type="common">sansaifugu</name>
    <dbReference type="NCBI Taxonomy" id="433684"/>
    <lineage>
        <taxon>Eukaryota</taxon>
        <taxon>Metazoa</taxon>
        <taxon>Chordata</taxon>
        <taxon>Craniata</taxon>
        <taxon>Vertebrata</taxon>
        <taxon>Euteleostomi</taxon>
        <taxon>Actinopterygii</taxon>
        <taxon>Neopterygii</taxon>
        <taxon>Teleostei</taxon>
        <taxon>Neoteleostei</taxon>
        <taxon>Acanthomorphata</taxon>
        <taxon>Eupercaria</taxon>
        <taxon>Tetraodontiformes</taxon>
        <taxon>Tetradontoidea</taxon>
        <taxon>Tetraodontidae</taxon>
        <taxon>Takifugu</taxon>
    </lineage>
</organism>
<keyword evidence="3 10" id="KW-1133">Transmembrane helix</keyword>
<evidence type="ECO:0000256" key="6">
    <source>
        <dbReference type="PROSITE-ProRule" id="PRU00068"/>
    </source>
</evidence>
<dbReference type="CDD" id="cd04269">
    <property type="entry name" value="ZnMc_adamalysin_II_like"/>
    <property type="match status" value="1"/>
</dbReference>
<dbReference type="GO" id="GO:0005178">
    <property type="term" value="F:integrin binding"/>
    <property type="evidence" value="ECO:0007669"/>
    <property type="project" value="TreeGrafter"/>
</dbReference>
<evidence type="ECO:0000313" key="15">
    <source>
        <dbReference type="EMBL" id="TWW79836.1"/>
    </source>
</evidence>
<dbReference type="PROSITE" id="PS50214">
    <property type="entry name" value="DISINTEGRIN_2"/>
    <property type="match status" value="1"/>
</dbReference>
<feature type="domain" description="EGF-like" evidence="12">
    <location>
        <begin position="748"/>
        <end position="780"/>
    </location>
</feature>
<name>A0A5C6PLP4_9TELE</name>
<dbReference type="SUPFAM" id="SSF55486">
    <property type="entry name" value="Metalloproteases ('zincins'), catalytic domain"/>
    <property type="match status" value="1"/>
</dbReference>
<evidence type="ECO:0000259" key="13">
    <source>
        <dbReference type="PROSITE" id="PS50214"/>
    </source>
</evidence>
<evidence type="ECO:0000256" key="4">
    <source>
        <dbReference type="ARBA" id="ARBA00023136"/>
    </source>
</evidence>
<dbReference type="Proteomes" id="UP000324091">
    <property type="component" value="Chromosome 10"/>
</dbReference>
<keyword evidence="11" id="KW-0732">Signal</keyword>
<dbReference type="InterPro" id="IPR000742">
    <property type="entry name" value="EGF"/>
</dbReference>
<feature type="chain" id="PRO_5022927481" evidence="11">
    <location>
        <begin position="20"/>
        <end position="973"/>
    </location>
</feature>
<evidence type="ECO:0000256" key="7">
    <source>
        <dbReference type="PROSITE-ProRule" id="PRU00076"/>
    </source>
</evidence>
<dbReference type="GO" id="GO:0006508">
    <property type="term" value="P:proteolysis"/>
    <property type="evidence" value="ECO:0007669"/>
    <property type="project" value="InterPro"/>
</dbReference>
<evidence type="ECO:0000256" key="11">
    <source>
        <dbReference type="SAM" id="SignalP"/>
    </source>
</evidence>
<dbReference type="EMBL" id="RHFK02000002">
    <property type="protein sequence ID" value="TWW79836.1"/>
    <property type="molecule type" value="Genomic_DNA"/>
</dbReference>
<accession>A0A5C6PLP4</accession>
<dbReference type="GO" id="GO:0016020">
    <property type="term" value="C:membrane"/>
    <property type="evidence" value="ECO:0007669"/>
    <property type="project" value="UniProtKB-SubCell"/>
</dbReference>
<dbReference type="InterPro" id="IPR024079">
    <property type="entry name" value="MetalloPept_cat_dom_sf"/>
</dbReference>
<feature type="domain" description="Disintegrin" evidence="13">
    <location>
        <begin position="518"/>
        <end position="605"/>
    </location>
</feature>
<dbReference type="PROSITE" id="PS50215">
    <property type="entry name" value="ADAM_MEPRO"/>
    <property type="match status" value="1"/>
</dbReference>
<keyword evidence="7" id="KW-0245">EGF-like domain</keyword>
<dbReference type="PANTHER" id="PTHR11905:SF130">
    <property type="entry name" value="DISINTEGRIN AND METALLOPROTEINASE DOMAIN-CONTAINING PROTEIN 15"/>
    <property type="match status" value="1"/>
</dbReference>
<keyword evidence="4 10" id="KW-0472">Membrane</keyword>
<feature type="binding site" evidence="8">
    <location>
        <position position="444"/>
    </location>
    <ligand>
        <name>Zn(2+)</name>
        <dbReference type="ChEBI" id="CHEBI:29105"/>
        <note>catalytic</note>
    </ligand>
</feature>
<feature type="compositionally biased region" description="Pro residues" evidence="9">
    <location>
        <begin position="953"/>
        <end position="962"/>
    </location>
</feature>
<dbReference type="GO" id="GO:0004222">
    <property type="term" value="F:metalloendopeptidase activity"/>
    <property type="evidence" value="ECO:0007669"/>
    <property type="project" value="InterPro"/>
</dbReference>
<evidence type="ECO:0000256" key="2">
    <source>
        <dbReference type="ARBA" id="ARBA00022692"/>
    </source>
</evidence>
<keyword evidence="5 7" id="KW-1015">Disulfide bond</keyword>
<evidence type="ECO:0000256" key="10">
    <source>
        <dbReference type="SAM" id="Phobius"/>
    </source>
</evidence>
<comment type="caution">
    <text evidence="15">The sequence shown here is derived from an EMBL/GenBank/DDBJ whole genome shotgun (WGS) entry which is preliminary data.</text>
</comment>
<dbReference type="Pfam" id="PF00200">
    <property type="entry name" value="Disintegrin"/>
    <property type="match status" value="1"/>
</dbReference>
<evidence type="ECO:0000256" key="3">
    <source>
        <dbReference type="ARBA" id="ARBA00022989"/>
    </source>
</evidence>
<dbReference type="InterPro" id="IPR036436">
    <property type="entry name" value="Disintegrin_dom_sf"/>
</dbReference>
<dbReference type="GO" id="GO:0005615">
    <property type="term" value="C:extracellular space"/>
    <property type="evidence" value="ECO:0007669"/>
    <property type="project" value="TreeGrafter"/>
</dbReference>
<gene>
    <name evidence="15" type="ORF">D4764_10G0008660</name>
</gene>
<keyword evidence="8" id="KW-0479">Metal-binding</keyword>
<feature type="active site" evidence="8">
    <location>
        <position position="445"/>
    </location>
</feature>
<proteinExistence type="predicted"/>
<dbReference type="Pfam" id="PF01421">
    <property type="entry name" value="Reprolysin"/>
    <property type="match status" value="1"/>
</dbReference>
<feature type="disulfide bond" evidence="7">
    <location>
        <begin position="770"/>
        <end position="779"/>
    </location>
</feature>
<dbReference type="GO" id="GO:0045087">
    <property type="term" value="P:innate immune response"/>
    <property type="evidence" value="ECO:0007669"/>
    <property type="project" value="TreeGrafter"/>
</dbReference>
<evidence type="ECO:0000256" key="9">
    <source>
        <dbReference type="SAM" id="MobiDB-lite"/>
    </source>
</evidence>
<keyword evidence="2 10" id="KW-0812">Transmembrane</keyword>
<evidence type="ECO:0000256" key="8">
    <source>
        <dbReference type="PROSITE-ProRule" id="PRU00276"/>
    </source>
</evidence>
<dbReference type="Gene3D" id="3.40.390.10">
    <property type="entry name" value="Collagenase (Catalytic Domain)"/>
    <property type="match status" value="1"/>
</dbReference>
<dbReference type="AlphaFoldDB" id="A0A5C6PLP4"/>
<comment type="subcellular location">
    <subcellularLocation>
        <location evidence="1">Membrane</location>
        <topology evidence="1">Single-pass membrane protein</topology>
    </subcellularLocation>
</comment>
<dbReference type="SMART" id="SM00050">
    <property type="entry name" value="DISIN"/>
    <property type="match status" value="1"/>
</dbReference>
<dbReference type="FunFam" id="3.40.390.10:FF:000002">
    <property type="entry name" value="Disintegrin and metalloproteinase domain-containing protein 22"/>
    <property type="match status" value="1"/>
</dbReference>
<reference evidence="15 16" key="1">
    <citation type="submission" date="2019-04" db="EMBL/GenBank/DDBJ databases">
        <title>Chromosome genome assembly for Takifugu flavidus.</title>
        <authorList>
            <person name="Xiao S."/>
        </authorList>
    </citation>
    <scope>NUCLEOTIDE SEQUENCE [LARGE SCALE GENOMIC DNA]</scope>
    <source>
        <strain evidence="15">HTHZ2018</strain>
        <tissue evidence="15">Muscle</tissue>
    </source>
</reference>
<protein>
    <submittedName>
        <fullName evidence="15">Disintegrin and metalloproteinase domain-containing protein 12</fullName>
    </submittedName>
</protein>
<dbReference type="SMART" id="SM00608">
    <property type="entry name" value="ACR"/>
    <property type="match status" value="1"/>
</dbReference>
<feature type="binding site" evidence="8">
    <location>
        <position position="454"/>
    </location>
    <ligand>
        <name>Zn(2+)</name>
        <dbReference type="ChEBI" id="CHEBI:29105"/>
        <note>catalytic</note>
    </ligand>
</feature>
<dbReference type="InterPro" id="IPR001762">
    <property type="entry name" value="Disintegrin_dom"/>
</dbReference>
<dbReference type="SUPFAM" id="SSF57552">
    <property type="entry name" value="Blood coagulation inhibitor (disintegrin)"/>
    <property type="match status" value="1"/>
</dbReference>